<evidence type="ECO:0000313" key="4">
    <source>
        <dbReference type="Proteomes" id="UP000050761"/>
    </source>
</evidence>
<dbReference type="GO" id="GO:0003723">
    <property type="term" value="F:RNA binding"/>
    <property type="evidence" value="ECO:0007669"/>
    <property type="project" value="UniProtKB-KW"/>
</dbReference>
<dbReference type="OrthoDB" id="5846952at2759"/>
<organism evidence="4 5">
    <name type="scientific">Heligmosomoides polygyrus</name>
    <name type="common">Parasitic roundworm</name>
    <dbReference type="NCBI Taxonomy" id="6339"/>
    <lineage>
        <taxon>Eukaryota</taxon>
        <taxon>Metazoa</taxon>
        <taxon>Ecdysozoa</taxon>
        <taxon>Nematoda</taxon>
        <taxon>Chromadorea</taxon>
        <taxon>Rhabditida</taxon>
        <taxon>Rhabditina</taxon>
        <taxon>Rhabditomorpha</taxon>
        <taxon>Strongyloidea</taxon>
        <taxon>Heligmosomidae</taxon>
        <taxon>Heligmosomoides</taxon>
    </lineage>
</organism>
<evidence type="ECO:0000259" key="2">
    <source>
        <dbReference type="Pfam" id="PF05183"/>
    </source>
</evidence>
<evidence type="ECO:0000256" key="1">
    <source>
        <dbReference type="RuleBase" id="RU363098"/>
    </source>
</evidence>
<proteinExistence type="inferred from homology"/>
<accession>A0A3P7TUU4</accession>
<protein>
    <recommendedName>
        <fullName evidence="1">RNA-dependent RNA polymerase</fullName>
        <ecNumber evidence="1">2.7.7.48</ecNumber>
    </recommendedName>
</protein>
<keyword evidence="1" id="KW-0808">Transferase</keyword>
<dbReference type="WBParaSite" id="HPBE_0000217301-mRNA-1">
    <property type="protein sequence ID" value="HPBE_0000217301-mRNA-1"/>
    <property type="gene ID" value="HPBE_0000217301"/>
</dbReference>
<evidence type="ECO:0000313" key="3">
    <source>
        <dbReference type="EMBL" id="VDO23479.1"/>
    </source>
</evidence>
<dbReference type="GO" id="GO:0031380">
    <property type="term" value="C:nuclear RNA-directed RNA polymerase complex"/>
    <property type="evidence" value="ECO:0007669"/>
    <property type="project" value="TreeGrafter"/>
</dbReference>
<comment type="similarity">
    <text evidence="1">Belongs to the RdRP family.</text>
</comment>
<dbReference type="AlphaFoldDB" id="A0A183F7N1"/>
<evidence type="ECO:0000313" key="5">
    <source>
        <dbReference type="WBParaSite" id="HPBE_0000217301-mRNA-1"/>
    </source>
</evidence>
<dbReference type="PANTHER" id="PTHR23079:SF57">
    <property type="entry name" value="RNA-DIRECTED RNA POLYMERASE"/>
    <property type="match status" value="1"/>
</dbReference>
<feature type="domain" description="RDRP core" evidence="2">
    <location>
        <begin position="48"/>
        <end position="197"/>
    </location>
</feature>
<sequence length="216" mass="25215">MIDERKRIGSIMMAFMNEFRSARAHGGRSTLTKEEARDGYLKVRKLVITQTRVIYVVPEMMMGNRVLREKDHDGTRIIRVTFRDDDSQAMRTSKTSKELIENTLREFLKYGIIVADRDFGYVGSSNSQMRDSGAYFMEKCSKHDRDEYRKRHNKDPPRLFQPKIDDLRRDLGRFEEMESIPKLMARLGQCFTQSKVRVMVFAVLVRSKSSSRGLGQ</sequence>
<dbReference type="GO" id="GO:0030422">
    <property type="term" value="P:siRNA processing"/>
    <property type="evidence" value="ECO:0007669"/>
    <property type="project" value="TreeGrafter"/>
</dbReference>
<keyword evidence="1" id="KW-0548">Nucleotidyltransferase</keyword>
<name>A0A183F7N1_HELPZ</name>
<comment type="catalytic activity">
    <reaction evidence="1">
        <text>RNA(n) + a ribonucleoside 5'-triphosphate = RNA(n+1) + diphosphate</text>
        <dbReference type="Rhea" id="RHEA:21248"/>
        <dbReference type="Rhea" id="RHEA-COMP:14527"/>
        <dbReference type="Rhea" id="RHEA-COMP:17342"/>
        <dbReference type="ChEBI" id="CHEBI:33019"/>
        <dbReference type="ChEBI" id="CHEBI:61557"/>
        <dbReference type="ChEBI" id="CHEBI:140395"/>
        <dbReference type="EC" id="2.7.7.48"/>
    </reaction>
</comment>
<dbReference type="EC" id="2.7.7.48" evidence="1"/>
<dbReference type="Proteomes" id="UP000050761">
    <property type="component" value="Unassembled WGS sequence"/>
</dbReference>
<keyword evidence="4" id="KW-1185">Reference proteome</keyword>
<keyword evidence="1" id="KW-0694">RNA-binding</keyword>
<reference evidence="3 4" key="1">
    <citation type="submission" date="2018-11" db="EMBL/GenBank/DDBJ databases">
        <authorList>
            <consortium name="Pathogen Informatics"/>
        </authorList>
    </citation>
    <scope>NUCLEOTIDE SEQUENCE [LARGE SCALE GENOMIC DNA]</scope>
</reference>
<keyword evidence="1" id="KW-0696">RNA-directed RNA polymerase</keyword>
<reference evidence="5" key="2">
    <citation type="submission" date="2019-09" db="UniProtKB">
        <authorList>
            <consortium name="WormBaseParasite"/>
        </authorList>
    </citation>
    <scope>IDENTIFICATION</scope>
</reference>
<gene>
    <name evidence="3" type="ORF">HPBE_LOCUS2174</name>
</gene>
<dbReference type="InterPro" id="IPR057596">
    <property type="entry name" value="RDRP_core"/>
</dbReference>
<dbReference type="PANTHER" id="PTHR23079">
    <property type="entry name" value="RNA-DEPENDENT RNA POLYMERASE"/>
    <property type="match status" value="1"/>
</dbReference>
<dbReference type="InterPro" id="IPR007855">
    <property type="entry name" value="RDRP"/>
</dbReference>
<dbReference type="GO" id="GO:0003968">
    <property type="term" value="F:RNA-directed RNA polymerase activity"/>
    <property type="evidence" value="ECO:0007669"/>
    <property type="project" value="UniProtKB-KW"/>
</dbReference>
<dbReference type="Pfam" id="PF05183">
    <property type="entry name" value="RdRP"/>
    <property type="match status" value="1"/>
</dbReference>
<accession>A0A183F7N1</accession>
<dbReference type="EMBL" id="UZAH01002989">
    <property type="protein sequence ID" value="VDO23479.1"/>
    <property type="molecule type" value="Genomic_DNA"/>
</dbReference>